<evidence type="ECO:0000313" key="2">
    <source>
        <dbReference type="EMBL" id="KAG0561574.1"/>
    </source>
</evidence>
<feature type="compositionally biased region" description="Polar residues" evidence="1">
    <location>
        <begin position="84"/>
        <end position="95"/>
    </location>
</feature>
<organism evidence="2 3">
    <name type="scientific">Ceratodon purpureus</name>
    <name type="common">Fire moss</name>
    <name type="synonym">Dicranum purpureum</name>
    <dbReference type="NCBI Taxonomy" id="3225"/>
    <lineage>
        <taxon>Eukaryota</taxon>
        <taxon>Viridiplantae</taxon>
        <taxon>Streptophyta</taxon>
        <taxon>Embryophyta</taxon>
        <taxon>Bryophyta</taxon>
        <taxon>Bryophytina</taxon>
        <taxon>Bryopsida</taxon>
        <taxon>Dicranidae</taxon>
        <taxon>Pseudoditrichales</taxon>
        <taxon>Ditrichaceae</taxon>
        <taxon>Ceratodon</taxon>
    </lineage>
</organism>
<dbReference type="EMBL" id="CM026430">
    <property type="protein sequence ID" value="KAG0561574.1"/>
    <property type="molecule type" value="Genomic_DNA"/>
</dbReference>
<reference evidence="2" key="1">
    <citation type="submission" date="2020-06" db="EMBL/GenBank/DDBJ databases">
        <title>WGS assembly of Ceratodon purpureus strain R40.</title>
        <authorList>
            <person name="Carey S.B."/>
            <person name="Jenkins J."/>
            <person name="Shu S."/>
            <person name="Lovell J.T."/>
            <person name="Sreedasyam A."/>
            <person name="Maumus F."/>
            <person name="Tiley G.P."/>
            <person name="Fernandez-Pozo N."/>
            <person name="Barry K."/>
            <person name="Chen C."/>
            <person name="Wang M."/>
            <person name="Lipzen A."/>
            <person name="Daum C."/>
            <person name="Saski C.A."/>
            <person name="Payton A.C."/>
            <person name="Mcbreen J.C."/>
            <person name="Conrad R.E."/>
            <person name="Kollar L.M."/>
            <person name="Olsson S."/>
            <person name="Huttunen S."/>
            <person name="Landis J.B."/>
            <person name="Wickett N.J."/>
            <person name="Johnson M.G."/>
            <person name="Rensing S.A."/>
            <person name="Grimwood J."/>
            <person name="Schmutz J."/>
            <person name="Mcdaniel S.F."/>
        </authorList>
    </citation>
    <scope>NUCLEOTIDE SEQUENCE</scope>
    <source>
        <strain evidence="2">R40</strain>
    </source>
</reference>
<evidence type="ECO:0000256" key="1">
    <source>
        <dbReference type="SAM" id="MobiDB-lite"/>
    </source>
</evidence>
<sequence length="121" mass="13293">MQPLPYSASPLTPPLHNPTYHRRFTAQHTQHTTAASQPNTPNIPPPLHSPTHHHHFTAQHTITASQPNAPPPLHSPTHHHHFTAQRTTTASQPNTLSLAHTLLGPLALNHRIPSHQAPLPP</sequence>
<comment type="caution">
    <text evidence="2">The sequence shown here is derived from an EMBL/GenBank/DDBJ whole genome shotgun (WGS) entry which is preliminary data.</text>
</comment>
<evidence type="ECO:0000313" key="3">
    <source>
        <dbReference type="Proteomes" id="UP000822688"/>
    </source>
</evidence>
<accession>A0A8T0GTT9</accession>
<name>A0A8T0GTT9_CERPU</name>
<proteinExistence type="predicted"/>
<dbReference type="Proteomes" id="UP000822688">
    <property type="component" value="Chromosome 9"/>
</dbReference>
<dbReference type="AlphaFoldDB" id="A0A8T0GTT9"/>
<feature type="compositionally biased region" description="Low complexity" evidence="1">
    <location>
        <begin position="26"/>
        <end position="35"/>
    </location>
</feature>
<feature type="region of interest" description="Disordered" evidence="1">
    <location>
        <begin position="1"/>
        <end position="95"/>
    </location>
</feature>
<protein>
    <submittedName>
        <fullName evidence="2">Uncharacterized protein</fullName>
    </submittedName>
</protein>
<keyword evidence="3" id="KW-1185">Reference proteome</keyword>
<gene>
    <name evidence="2" type="ORF">KC19_9G074700</name>
</gene>